<dbReference type="EMBL" id="MDYQ01000033">
    <property type="protein sequence ID" value="PRP86301.1"/>
    <property type="molecule type" value="Genomic_DNA"/>
</dbReference>
<keyword evidence="2" id="KW-1185">Reference proteome</keyword>
<reference evidence="1 2" key="1">
    <citation type="journal article" date="2018" name="Genome Biol. Evol.">
        <title>Multiple Roots of Fruiting Body Formation in Amoebozoa.</title>
        <authorList>
            <person name="Hillmann F."/>
            <person name="Forbes G."/>
            <person name="Novohradska S."/>
            <person name="Ferling I."/>
            <person name="Riege K."/>
            <person name="Groth M."/>
            <person name="Westermann M."/>
            <person name="Marz M."/>
            <person name="Spaller T."/>
            <person name="Winckler T."/>
            <person name="Schaap P."/>
            <person name="Glockner G."/>
        </authorList>
    </citation>
    <scope>NUCLEOTIDE SEQUENCE [LARGE SCALE GENOMIC DNA]</scope>
    <source>
        <strain evidence="1 2">Jena</strain>
    </source>
</reference>
<dbReference type="Proteomes" id="UP000241769">
    <property type="component" value="Unassembled WGS sequence"/>
</dbReference>
<sequence>MSDAKVFLPSATSVRSGSFFPREQQQPSSMKRQRVETVSSKEMALNVLLTQTKATIVIGMEEGKAAIRLCNAAAKELLAEFVDKEGNSSEATSRFWNSINRIIGGDDIKEEEFVLPGSRLLIKYRRIENHSDPIIVVTAKNIVEKKKTPSSLFLQHGPADEVVALTNAVEEDIIGRTLGLGHLILTLTLRKPEDVDHHTYLSGNVNAARRLKASQAYQMRGRTSVEMNQPAADVNSLHQLFRTNFNVNSKTSSFNVVPGVNLGLSLMYKQMPQKGGPRKLPTAKVKVPKKWIRSRWDSLVEDCIRHIQHNQHHASKSHNTIPTKFLEDAEYVYSYALINYEGLKPIVDGYAWKSSRSTVCTGDGATSPWHRLTFPGSLQKRYHYTDLPDGKKLRRRMMWLNEIKGVYIVEYRHTEASSSGTEMAKLLGPECMDWQNLIEEVHSQMNQQFTASCDLINSHFDMAETRTDQNQLEPDEVTSYVNNILHKWASDFGQTQTSCLHLGLDLQSALAVQLIRIHLESFHRSWGSLRTLDRQLCKLGGTKTFVSVPNFRVSLLVVVSKCMGSTQKFGDAVSGHSLLTSPFIDHRSNTPQQSSSAMKITFLLIALCCVAYAYNLSDDFPLPPYQLELVHHTSNNATYTCPDNCGNPDNNNCVWNDDIQDTCSVQYPAKRSVQEKRQTCPCNYKIELRLGSIALFNYNKLSSAYTTFGDAVSGHSLLTSPFIDHRSNTPQRSPSAMKITLLLIALCCVAYAYNLSDDFPLPPYQLELVHHTSNNATYTCPDNCGNPDNNNCVWNEDIQDTCSVQYPAKRSIQEKRQTCPCNYKYVCTTNASTGQTVCGCTKSTGSNCA</sequence>
<evidence type="ECO:0000313" key="2">
    <source>
        <dbReference type="Proteomes" id="UP000241769"/>
    </source>
</evidence>
<organism evidence="1 2">
    <name type="scientific">Planoprotostelium fungivorum</name>
    <dbReference type="NCBI Taxonomy" id="1890364"/>
    <lineage>
        <taxon>Eukaryota</taxon>
        <taxon>Amoebozoa</taxon>
        <taxon>Evosea</taxon>
        <taxon>Variosea</taxon>
        <taxon>Cavosteliida</taxon>
        <taxon>Cavosteliaceae</taxon>
        <taxon>Planoprotostelium</taxon>
    </lineage>
</organism>
<name>A0A2P6NQR8_9EUKA</name>
<comment type="caution">
    <text evidence="1">The sequence shown here is derived from an EMBL/GenBank/DDBJ whole genome shotgun (WGS) entry which is preliminary data.</text>
</comment>
<gene>
    <name evidence="1" type="ORF">PROFUN_05442</name>
</gene>
<dbReference type="AlphaFoldDB" id="A0A2P6NQR8"/>
<accession>A0A2P6NQR8</accession>
<proteinExistence type="predicted"/>
<dbReference type="InParanoid" id="A0A2P6NQR8"/>
<protein>
    <submittedName>
        <fullName evidence="1">Uncharacterized protein</fullName>
    </submittedName>
</protein>
<evidence type="ECO:0000313" key="1">
    <source>
        <dbReference type="EMBL" id="PRP86301.1"/>
    </source>
</evidence>